<feature type="transmembrane region" description="Helical" evidence="6">
    <location>
        <begin position="61"/>
        <end position="79"/>
    </location>
</feature>
<dbReference type="STRING" id="529505.SAMN05421761_12226"/>
<feature type="transmembrane region" description="Helical" evidence="6">
    <location>
        <begin position="363"/>
        <end position="386"/>
    </location>
</feature>
<feature type="transmembrane region" description="Helical" evidence="6">
    <location>
        <begin position="303"/>
        <end position="321"/>
    </location>
</feature>
<dbReference type="OrthoDB" id="9766267at2"/>
<feature type="transmembrane region" description="Helical" evidence="6">
    <location>
        <begin position="218"/>
        <end position="237"/>
    </location>
</feature>
<evidence type="ECO:0000313" key="8">
    <source>
        <dbReference type="Proteomes" id="UP000186026"/>
    </source>
</evidence>
<dbReference type="GO" id="GO:0015141">
    <property type="term" value="F:succinate transmembrane transporter activity"/>
    <property type="evidence" value="ECO:0007669"/>
    <property type="project" value="UniProtKB-ARBA"/>
</dbReference>
<evidence type="ECO:0000256" key="3">
    <source>
        <dbReference type="ARBA" id="ARBA00022692"/>
    </source>
</evidence>
<keyword evidence="5 6" id="KW-0472">Membrane</keyword>
<evidence type="ECO:0000256" key="4">
    <source>
        <dbReference type="ARBA" id="ARBA00022989"/>
    </source>
</evidence>
<keyword evidence="4 6" id="KW-1133">Transmembrane helix</keyword>
<reference evidence="8" key="1">
    <citation type="submission" date="2017-01" db="EMBL/GenBank/DDBJ databases">
        <authorList>
            <person name="Varghese N."/>
            <person name="Submissions S."/>
        </authorList>
    </citation>
    <scope>NUCLEOTIDE SEQUENCE [LARGE SCALE GENOMIC DNA]</scope>
    <source>
        <strain evidence="8">DSM 46698</strain>
    </source>
</reference>
<feature type="transmembrane region" description="Helical" evidence="6">
    <location>
        <begin position="12"/>
        <end position="29"/>
    </location>
</feature>
<feature type="transmembrane region" description="Helical" evidence="6">
    <location>
        <begin position="459"/>
        <end position="479"/>
    </location>
</feature>
<dbReference type="RefSeq" id="WP_076502958.1">
    <property type="nucleotide sequence ID" value="NZ_FTOP01000022.1"/>
</dbReference>
<keyword evidence="2" id="KW-0813">Transport</keyword>
<keyword evidence="8" id="KW-1185">Reference proteome</keyword>
<dbReference type="EMBL" id="FTOP01000022">
    <property type="protein sequence ID" value="SIT15196.1"/>
    <property type="molecule type" value="Genomic_DNA"/>
</dbReference>
<evidence type="ECO:0000256" key="2">
    <source>
        <dbReference type="ARBA" id="ARBA00022448"/>
    </source>
</evidence>
<gene>
    <name evidence="7" type="ORF">SAMN05421761_12226</name>
</gene>
<dbReference type="PANTHER" id="PTHR10283:SF82">
    <property type="entry name" value="SOLUTE CARRIER FAMILY 13 MEMBER 2"/>
    <property type="match status" value="1"/>
</dbReference>
<dbReference type="NCBIfam" id="TIGR00785">
    <property type="entry name" value="dass"/>
    <property type="match status" value="1"/>
</dbReference>
<dbReference type="InterPro" id="IPR001898">
    <property type="entry name" value="SLC13A/DASS"/>
</dbReference>
<feature type="transmembrane region" description="Helical" evidence="6">
    <location>
        <begin position="398"/>
        <end position="423"/>
    </location>
</feature>
<evidence type="ECO:0000256" key="6">
    <source>
        <dbReference type="SAM" id="Phobius"/>
    </source>
</evidence>
<feature type="transmembrane region" description="Helical" evidence="6">
    <location>
        <begin position="112"/>
        <end position="134"/>
    </location>
</feature>
<feature type="transmembrane region" description="Helical" evidence="6">
    <location>
        <begin position="85"/>
        <end position="103"/>
    </location>
</feature>
<sequence length="488" mass="53484">MTINNKTSKTNTFGLILGPLLFLGILLFYKPEDLSFEGLFMLALTAWIATWWITEAIPISATALLPLVLLPIANVLPIAETAKSYSHPMVLLYMGGFMIAMALEKWNLHKRIALTIINLIGLNVKLIILGFMIATAFLSMWISNTATSLMMLPIAIAVTSQLDPNQNIDSQIGKALMLGVAYSASIGGLATLIGTPTNIILGSVIQELFQVEISFNKWMTFGLPISIVLLFICWYYLTRFAFTFTQISSEDSAKVEIKKQLDDLGSISIAEKRVGLIFGLVSIAWISRSGFLDKLLPFLDDTIIALSGVLLLFVIPSGKGTFKLLDWKTAEKIPWGILILFGGGLSLAEGFKTSGLAQWIGNQFVTLEFIGFGLFLLIIILAVNFLTEITSNMATASMLLPILAAVSFSMGVHPFGLMIGATMSSSCAFMLPVATPPNAVVFGSGYLRMRDMVKAGLWMNLISIIIIALFTYFLLPLIWNIELKNYPF</sequence>
<dbReference type="AlphaFoldDB" id="A0A1N7PX74"/>
<protein>
    <submittedName>
        <fullName evidence="7">Solute carrier family 13 (Sodium-dependent dicarboxylate transporter), member 2/3/5</fullName>
    </submittedName>
</protein>
<dbReference type="Proteomes" id="UP000186026">
    <property type="component" value="Unassembled WGS sequence"/>
</dbReference>
<dbReference type="CDD" id="cd01115">
    <property type="entry name" value="SLC13_permease"/>
    <property type="match status" value="1"/>
</dbReference>
<evidence type="ECO:0000313" key="7">
    <source>
        <dbReference type="EMBL" id="SIT15196.1"/>
    </source>
</evidence>
<feature type="transmembrane region" description="Helical" evidence="6">
    <location>
        <begin position="333"/>
        <end position="351"/>
    </location>
</feature>
<keyword evidence="3 6" id="KW-0812">Transmembrane</keyword>
<name>A0A1N7PX74_9BACT</name>
<evidence type="ECO:0000256" key="5">
    <source>
        <dbReference type="ARBA" id="ARBA00023136"/>
    </source>
</evidence>
<dbReference type="Pfam" id="PF00939">
    <property type="entry name" value="Na_sulph_symp"/>
    <property type="match status" value="1"/>
</dbReference>
<dbReference type="InterPro" id="IPR031312">
    <property type="entry name" value="Na/sul_symport_CS"/>
</dbReference>
<comment type="subcellular location">
    <subcellularLocation>
        <location evidence="1">Membrane</location>
        <topology evidence="1">Multi-pass membrane protein</topology>
    </subcellularLocation>
</comment>
<dbReference type="PANTHER" id="PTHR10283">
    <property type="entry name" value="SOLUTE CARRIER FAMILY 13 MEMBER"/>
    <property type="match status" value="1"/>
</dbReference>
<evidence type="ECO:0000256" key="1">
    <source>
        <dbReference type="ARBA" id="ARBA00004141"/>
    </source>
</evidence>
<organism evidence="7 8">
    <name type="scientific">Belliella pelovolcani</name>
    <dbReference type="NCBI Taxonomy" id="529505"/>
    <lineage>
        <taxon>Bacteria</taxon>
        <taxon>Pseudomonadati</taxon>
        <taxon>Bacteroidota</taxon>
        <taxon>Cytophagia</taxon>
        <taxon>Cytophagales</taxon>
        <taxon>Cyclobacteriaceae</taxon>
        <taxon>Belliella</taxon>
    </lineage>
</organism>
<dbReference type="GO" id="GO:0005886">
    <property type="term" value="C:plasma membrane"/>
    <property type="evidence" value="ECO:0007669"/>
    <property type="project" value="TreeGrafter"/>
</dbReference>
<feature type="transmembrane region" description="Helical" evidence="6">
    <location>
        <begin position="35"/>
        <end position="54"/>
    </location>
</feature>
<proteinExistence type="predicted"/>
<dbReference type="PROSITE" id="PS01271">
    <property type="entry name" value="NA_SULFATE"/>
    <property type="match status" value="1"/>
</dbReference>
<accession>A0A1N7PX74</accession>
<feature type="transmembrane region" description="Helical" evidence="6">
    <location>
        <begin position="180"/>
        <end position="206"/>
    </location>
</feature>